<protein>
    <recommendedName>
        <fullName evidence="2">XRN2-binding (XTBD) domain-containing protein</fullName>
    </recommendedName>
</protein>
<evidence type="ECO:0000313" key="4">
    <source>
        <dbReference type="Proteomes" id="UP000324832"/>
    </source>
</evidence>
<keyword evidence="4" id="KW-1185">Reference proteome</keyword>
<reference evidence="3 4" key="1">
    <citation type="submission" date="2017-07" db="EMBL/GenBank/DDBJ databases">
        <authorList>
            <person name="Talla V."/>
            <person name="Backstrom N."/>
        </authorList>
    </citation>
    <scope>NUCLEOTIDE SEQUENCE [LARGE SCALE GENOMIC DNA]</scope>
</reference>
<dbReference type="PANTHER" id="PTHR48430:SF1">
    <property type="entry name" value="PARTNER OF XRN-2 PROTEIN 1"/>
    <property type="match status" value="1"/>
</dbReference>
<organism evidence="3 4">
    <name type="scientific">Leptidea sinapis</name>
    <dbReference type="NCBI Taxonomy" id="189913"/>
    <lineage>
        <taxon>Eukaryota</taxon>
        <taxon>Metazoa</taxon>
        <taxon>Ecdysozoa</taxon>
        <taxon>Arthropoda</taxon>
        <taxon>Hexapoda</taxon>
        <taxon>Insecta</taxon>
        <taxon>Pterygota</taxon>
        <taxon>Neoptera</taxon>
        <taxon>Endopterygota</taxon>
        <taxon>Lepidoptera</taxon>
        <taxon>Glossata</taxon>
        <taxon>Ditrysia</taxon>
        <taxon>Papilionoidea</taxon>
        <taxon>Pieridae</taxon>
        <taxon>Dismorphiinae</taxon>
        <taxon>Leptidea</taxon>
    </lineage>
</organism>
<dbReference type="EMBL" id="FZQP02002203">
    <property type="protein sequence ID" value="VVC95002.1"/>
    <property type="molecule type" value="Genomic_DNA"/>
</dbReference>
<feature type="region of interest" description="Disordered" evidence="1">
    <location>
        <begin position="127"/>
        <end position="149"/>
    </location>
</feature>
<dbReference type="InterPro" id="IPR021859">
    <property type="entry name" value="XTBD"/>
</dbReference>
<accession>A0A5E4QC30</accession>
<evidence type="ECO:0000313" key="3">
    <source>
        <dbReference type="EMBL" id="VVC95002.1"/>
    </source>
</evidence>
<proteinExistence type="predicted"/>
<feature type="compositionally biased region" description="Polar residues" evidence="1">
    <location>
        <begin position="127"/>
        <end position="139"/>
    </location>
</feature>
<dbReference type="Proteomes" id="UP000324832">
    <property type="component" value="Unassembled WGS sequence"/>
</dbReference>
<gene>
    <name evidence="3" type="ORF">LSINAPIS_LOCUS6820</name>
</gene>
<dbReference type="AlphaFoldDB" id="A0A5E4QC30"/>
<dbReference type="Pfam" id="PF11952">
    <property type="entry name" value="XTBD"/>
    <property type="match status" value="1"/>
</dbReference>
<evidence type="ECO:0000259" key="2">
    <source>
        <dbReference type="PROSITE" id="PS51827"/>
    </source>
</evidence>
<dbReference type="PANTHER" id="PTHR48430">
    <property type="entry name" value="PARTNER OF XRN-2 PROTEIN 1"/>
    <property type="match status" value="1"/>
</dbReference>
<dbReference type="PROSITE" id="PS51827">
    <property type="entry name" value="XTBD"/>
    <property type="match status" value="1"/>
</dbReference>
<sequence length="176" mass="20395">MPFDVNWNVDKYREDHESDKHWSLRKAFMERWKYFYPEERLVCLARIFTNIGFLGCKYPVEVMQEVSGLSKEVTQNYQARLQNVQTTFKSDEIVDKNVQTGDRSIKNSIQSLNILQDETPFLTSPATSRVLQPTSQTGESSKRVRPRMGGAARKRFKKLIASVGVEEARALCIRKE</sequence>
<feature type="domain" description="XRN2-binding (XTBD)" evidence="2">
    <location>
        <begin position="9"/>
        <end position="97"/>
    </location>
</feature>
<name>A0A5E4QC30_9NEOP</name>
<evidence type="ECO:0000256" key="1">
    <source>
        <dbReference type="SAM" id="MobiDB-lite"/>
    </source>
</evidence>